<organism evidence="2 3">
    <name type="scientific">Caerostris darwini</name>
    <dbReference type="NCBI Taxonomy" id="1538125"/>
    <lineage>
        <taxon>Eukaryota</taxon>
        <taxon>Metazoa</taxon>
        <taxon>Ecdysozoa</taxon>
        <taxon>Arthropoda</taxon>
        <taxon>Chelicerata</taxon>
        <taxon>Arachnida</taxon>
        <taxon>Araneae</taxon>
        <taxon>Araneomorphae</taxon>
        <taxon>Entelegynae</taxon>
        <taxon>Araneoidea</taxon>
        <taxon>Araneidae</taxon>
        <taxon>Caerostris</taxon>
    </lineage>
</organism>
<keyword evidence="3" id="KW-1185">Reference proteome</keyword>
<feature type="compositionally biased region" description="Basic and acidic residues" evidence="1">
    <location>
        <begin position="25"/>
        <end position="38"/>
    </location>
</feature>
<sequence length="84" mass="9578">MPEQREGRLVSDRIRRSKSRAAETQGERVERLEKDRKLNTRRKNVKKSNEDVVPVESTVAVKEEPIQSDPEPLASVDIGIEVNP</sequence>
<protein>
    <submittedName>
        <fullName evidence="2">Uncharacterized protein</fullName>
    </submittedName>
</protein>
<name>A0AAV4PXW8_9ARAC</name>
<reference evidence="2 3" key="1">
    <citation type="submission" date="2021-06" db="EMBL/GenBank/DDBJ databases">
        <title>Caerostris darwini draft genome.</title>
        <authorList>
            <person name="Kono N."/>
            <person name="Arakawa K."/>
        </authorList>
    </citation>
    <scope>NUCLEOTIDE SEQUENCE [LARGE SCALE GENOMIC DNA]</scope>
</reference>
<dbReference type="AlphaFoldDB" id="A0AAV4PXW8"/>
<dbReference type="Proteomes" id="UP001054837">
    <property type="component" value="Unassembled WGS sequence"/>
</dbReference>
<evidence type="ECO:0000313" key="2">
    <source>
        <dbReference type="EMBL" id="GIY00737.1"/>
    </source>
</evidence>
<dbReference type="EMBL" id="BPLQ01003466">
    <property type="protein sequence ID" value="GIY00737.1"/>
    <property type="molecule type" value="Genomic_DNA"/>
</dbReference>
<accession>A0AAV4PXW8</accession>
<proteinExistence type="predicted"/>
<evidence type="ECO:0000256" key="1">
    <source>
        <dbReference type="SAM" id="MobiDB-lite"/>
    </source>
</evidence>
<feature type="region of interest" description="Disordered" evidence="1">
    <location>
        <begin position="1"/>
        <end position="84"/>
    </location>
</feature>
<comment type="caution">
    <text evidence="2">The sequence shown here is derived from an EMBL/GenBank/DDBJ whole genome shotgun (WGS) entry which is preliminary data.</text>
</comment>
<gene>
    <name evidence="2" type="ORF">CDAR_298861</name>
</gene>
<evidence type="ECO:0000313" key="3">
    <source>
        <dbReference type="Proteomes" id="UP001054837"/>
    </source>
</evidence>
<feature type="compositionally biased region" description="Basic and acidic residues" evidence="1">
    <location>
        <begin position="1"/>
        <end position="14"/>
    </location>
</feature>